<dbReference type="SUPFAM" id="SSF55729">
    <property type="entry name" value="Acyl-CoA N-acyltransferases (Nat)"/>
    <property type="match status" value="1"/>
</dbReference>
<keyword evidence="3" id="KW-1185">Reference proteome</keyword>
<dbReference type="OrthoDB" id="4738875at2759"/>
<dbReference type="GO" id="GO:0016747">
    <property type="term" value="F:acyltransferase activity, transferring groups other than amino-acyl groups"/>
    <property type="evidence" value="ECO:0007669"/>
    <property type="project" value="InterPro"/>
</dbReference>
<dbReference type="PANTHER" id="PTHR42791">
    <property type="entry name" value="GNAT FAMILY ACETYLTRANSFERASE"/>
    <property type="match status" value="1"/>
</dbReference>
<sequence length="252" mass="28544">MKTSDIFYFGLKLQAFLLPQYHPASYEQQVLGHEARLRNATLEDADDISTVIIAAFGPLPDWQYIYQFRKQYPEEHRNCIRYGVGQILSDPSTHAQVIEAPADSAISLVAFAIWSQHNESRRGLNGFSHFLSSNCTHKDLNFTRGLDFNHKFTAQKKRYIDKGDFGTDQLYLAHLGTHPKYQLRGAGTRLVGRGIEVGKRDGVNVTLIAQPTAETFYVHLGFTSVANISVKTVDDEVFRYPVMKYNFSGEAF</sequence>
<dbReference type="InterPro" id="IPR016181">
    <property type="entry name" value="Acyl_CoA_acyltransferase"/>
</dbReference>
<dbReference type="Pfam" id="PF13673">
    <property type="entry name" value="Acetyltransf_10"/>
    <property type="match status" value="1"/>
</dbReference>
<dbReference type="InterPro" id="IPR052523">
    <property type="entry name" value="Trichothecene_AcTrans"/>
</dbReference>
<organism evidence="2 3">
    <name type="scientific">Lophiotrema nucula</name>
    <dbReference type="NCBI Taxonomy" id="690887"/>
    <lineage>
        <taxon>Eukaryota</taxon>
        <taxon>Fungi</taxon>
        <taxon>Dikarya</taxon>
        <taxon>Ascomycota</taxon>
        <taxon>Pezizomycotina</taxon>
        <taxon>Dothideomycetes</taxon>
        <taxon>Pleosporomycetidae</taxon>
        <taxon>Pleosporales</taxon>
        <taxon>Lophiotremataceae</taxon>
        <taxon>Lophiotrema</taxon>
    </lineage>
</organism>
<accession>A0A6A5ZLZ2</accession>
<evidence type="ECO:0000313" key="2">
    <source>
        <dbReference type="EMBL" id="KAF2119857.1"/>
    </source>
</evidence>
<gene>
    <name evidence="2" type="ORF">BDV96DRAFT_566203</name>
</gene>
<dbReference type="EMBL" id="ML977314">
    <property type="protein sequence ID" value="KAF2119857.1"/>
    <property type="molecule type" value="Genomic_DNA"/>
</dbReference>
<dbReference type="CDD" id="cd04301">
    <property type="entry name" value="NAT_SF"/>
    <property type="match status" value="1"/>
</dbReference>
<dbReference type="AlphaFoldDB" id="A0A6A5ZLZ2"/>
<protein>
    <recommendedName>
        <fullName evidence="1">N-acetyltransferase domain-containing protein</fullName>
    </recommendedName>
</protein>
<dbReference type="Proteomes" id="UP000799770">
    <property type="component" value="Unassembled WGS sequence"/>
</dbReference>
<reference evidence="2" key="1">
    <citation type="journal article" date="2020" name="Stud. Mycol.">
        <title>101 Dothideomycetes genomes: a test case for predicting lifestyles and emergence of pathogens.</title>
        <authorList>
            <person name="Haridas S."/>
            <person name="Albert R."/>
            <person name="Binder M."/>
            <person name="Bloem J."/>
            <person name="Labutti K."/>
            <person name="Salamov A."/>
            <person name="Andreopoulos B."/>
            <person name="Baker S."/>
            <person name="Barry K."/>
            <person name="Bills G."/>
            <person name="Bluhm B."/>
            <person name="Cannon C."/>
            <person name="Castanera R."/>
            <person name="Culley D."/>
            <person name="Daum C."/>
            <person name="Ezra D."/>
            <person name="Gonzalez J."/>
            <person name="Henrissat B."/>
            <person name="Kuo A."/>
            <person name="Liang C."/>
            <person name="Lipzen A."/>
            <person name="Lutzoni F."/>
            <person name="Magnuson J."/>
            <person name="Mondo S."/>
            <person name="Nolan M."/>
            <person name="Ohm R."/>
            <person name="Pangilinan J."/>
            <person name="Park H.-J."/>
            <person name="Ramirez L."/>
            <person name="Alfaro M."/>
            <person name="Sun H."/>
            <person name="Tritt A."/>
            <person name="Yoshinaga Y."/>
            <person name="Zwiers L.-H."/>
            <person name="Turgeon B."/>
            <person name="Goodwin S."/>
            <person name="Spatafora J."/>
            <person name="Crous P."/>
            <person name="Grigoriev I."/>
        </authorList>
    </citation>
    <scope>NUCLEOTIDE SEQUENCE</scope>
    <source>
        <strain evidence="2">CBS 627.86</strain>
    </source>
</reference>
<dbReference type="InterPro" id="IPR000182">
    <property type="entry name" value="GNAT_dom"/>
</dbReference>
<name>A0A6A5ZLZ2_9PLEO</name>
<dbReference type="PANTHER" id="PTHR42791:SF2">
    <property type="entry name" value="N-ACETYLTRANSFERASE DOMAIN-CONTAINING PROTEIN"/>
    <property type="match status" value="1"/>
</dbReference>
<dbReference type="Gene3D" id="3.40.630.30">
    <property type="match status" value="1"/>
</dbReference>
<proteinExistence type="predicted"/>
<evidence type="ECO:0000259" key="1">
    <source>
        <dbReference type="Pfam" id="PF13673"/>
    </source>
</evidence>
<feature type="domain" description="N-acetyltransferase" evidence="1">
    <location>
        <begin position="155"/>
        <end position="226"/>
    </location>
</feature>
<evidence type="ECO:0000313" key="3">
    <source>
        <dbReference type="Proteomes" id="UP000799770"/>
    </source>
</evidence>